<name>A0ACC0AUF2_CATRO</name>
<accession>A0ACC0AUF2</accession>
<organism evidence="1 2">
    <name type="scientific">Catharanthus roseus</name>
    <name type="common">Madagascar periwinkle</name>
    <name type="synonym">Vinca rosea</name>
    <dbReference type="NCBI Taxonomy" id="4058"/>
    <lineage>
        <taxon>Eukaryota</taxon>
        <taxon>Viridiplantae</taxon>
        <taxon>Streptophyta</taxon>
        <taxon>Embryophyta</taxon>
        <taxon>Tracheophyta</taxon>
        <taxon>Spermatophyta</taxon>
        <taxon>Magnoliopsida</taxon>
        <taxon>eudicotyledons</taxon>
        <taxon>Gunneridae</taxon>
        <taxon>Pentapetalae</taxon>
        <taxon>asterids</taxon>
        <taxon>lamiids</taxon>
        <taxon>Gentianales</taxon>
        <taxon>Apocynaceae</taxon>
        <taxon>Rauvolfioideae</taxon>
        <taxon>Vinceae</taxon>
        <taxon>Catharanthinae</taxon>
        <taxon>Catharanthus</taxon>
    </lineage>
</organism>
<comment type="caution">
    <text evidence="1">The sequence shown here is derived from an EMBL/GenBank/DDBJ whole genome shotgun (WGS) entry which is preliminary data.</text>
</comment>
<gene>
    <name evidence="1" type="ORF">M9H77_22414</name>
</gene>
<protein>
    <submittedName>
        <fullName evidence="1">Uncharacterized protein</fullName>
    </submittedName>
</protein>
<dbReference type="Proteomes" id="UP001060085">
    <property type="component" value="Linkage Group LG05"/>
</dbReference>
<keyword evidence="2" id="KW-1185">Reference proteome</keyword>
<sequence>MGAQLIKTKFGVENNEGQRQGQAKEKFMVSSMGEKSTKVNELSQAQDVLDRKVMHHEKKNICTLVKEENSYTMNLSSPQQFHEEKRKMREKERLENEIRKERISEDKRIEKQDVIEEK</sequence>
<dbReference type="EMBL" id="CM044705">
    <property type="protein sequence ID" value="KAI5663091.1"/>
    <property type="molecule type" value="Genomic_DNA"/>
</dbReference>
<evidence type="ECO:0000313" key="2">
    <source>
        <dbReference type="Proteomes" id="UP001060085"/>
    </source>
</evidence>
<proteinExistence type="predicted"/>
<reference evidence="2" key="1">
    <citation type="journal article" date="2023" name="Nat. Plants">
        <title>Single-cell RNA sequencing provides a high-resolution roadmap for understanding the multicellular compartmentation of specialized metabolism.</title>
        <authorList>
            <person name="Sun S."/>
            <person name="Shen X."/>
            <person name="Li Y."/>
            <person name="Li Y."/>
            <person name="Wang S."/>
            <person name="Li R."/>
            <person name="Zhang H."/>
            <person name="Shen G."/>
            <person name="Guo B."/>
            <person name="Wei J."/>
            <person name="Xu J."/>
            <person name="St-Pierre B."/>
            <person name="Chen S."/>
            <person name="Sun C."/>
        </authorList>
    </citation>
    <scope>NUCLEOTIDE SEQUENCE [LARGE SCALE GENOMIC DNA]</scope>
</reference>
<evidence type="ECO:0000313" key="1">
    <source>
        <dbReference type="EMBL" id="KAI5663091.1"/>
    </source>
</evidence>